<evidence type="ECO:0000256" key="9">
    <source>
        <dbReference type="ARBA" id="ARBA00042844"/>
    </source>
</evidence>
<dbReference type="GO" id="GO:0160136">
    <property type="term" value="F:16S rRNA pseudouridine(516) synthase activity"/>
    <property type="evidence" value="ECO:0007669"/>
    <property type="project" value="UniProtKB-EC"/>
</dbReference>
<comment type="similarity">
    <text evidence="1">Belongs to the pseudouridine synthase RsuA family.</text>
</comment>
<evidence type="ECO:0000256" key="1">
    <source>
        <dbReference type="ARBA" id="ARBA00008348"/>
    </source>
</evidence>
<dbReference type="PANTHER" id="PTHR47683">
    <property type="entry name" value="PSEUDOURIDINE SYNTHASE FAMILY PROTEIN-RELATED"/>
    <property type="match status" value="1"/>
</dbReference>
<dbReference type="eggNOG" id="COG1187">
    <property type="taxonomic scope" value="Bacteria"/>
</dbReference>
<dbReference type="Gene3D" id="3.30.70.580">
    <property type="entry name" value="Pseudouridine synthase I, catalytic domain, N-terminal subdomain"/>
    <property type="match status" value="1"/>
</dbReference>
<organism evidence="13 14">
    <name type="scientific">Psychromonas ingrahamii (strain DSM 17664 / CCUG 51855 / 37)</name>
    <dbReference type="NCBI Taxonomy" id="357804"/>
    <lineage>
        <taxon>Bacteria</taxon>
        <taxon>Pseudomonadati</taxon>
        <taxon>Pseudomonadota</taxon>
        <taxon>Gammaproteobacteria</taxon>
        <taxon>Alteromonadales</taxon>
        <taxon>Psychromonadaceae</taxon>
        <taxon>Psychromonas</taxon>
    </lineage>
</organism>
<dbReference type="Proteomes" id="UP000000639">
    <property type="component" value="Chromosome"/>
</dbReference>
<evidence type="ECO:0000313" key="13">
    <source>
        <dbReference type="EMBL" id="ABM05210.1"/>
    </source>
</evidence>
<dbReference type="SMART" id="SM00363">
    <property type="entry name" value="S4"/>
    <property type="match status" value="1"/>
</dbReference>
<dbReference type="GO" id="GO:0000455">
    <property type="term" value="P:enzyme-directed rRNA pseudouridine synthesis"/>
    <property type="evidence" value="ECO:0007669"/>
    <property type="project" value="UniProtKB-ARBA"/>
</dbReference>
<feature type="domain" description="RNA-binding S4" evidence="12">
    <location>
        <begin position="1"/>
        <end position="63"/>
    </location>
</feature>
<dbReference type="InterPro" id="IPR020094">
    <property type="entry name" value="TruA/RsuA/RluB/E/F_N"/>
</dbReference>
<dbReference type="NCBIfam" id="NF008097">
    <property type="entry name" value="PRK10839.1"/>
    <property type="match status" value="1"/>
</dbReference>
<sequence>MRLDKYICESTTMTRSQAKKVIIQGRITSDGTVMRNTGYKVLENTPICFDGNLINVRGTRYIMLNKPKDFICSTVDEQFPSIINLIKVDKPDQLCIAGRLDADTTGLALITDDGQWSHKITSPRRNCSKRYRATLAQPVEQNAVTLFKEGIQLKSENVPCLPATLEILTDNEVLLTIHEGKYHQVKRMFAAIGNLVVELHREQIGEIKLDTDLKLGEWRYLTTDEVNSVK</sequence>
<dbReference type="InterPro" id="IPR020103">
    <property type="entry name" value="PsdUridine_synth_cat_dom_sf"/>
</dbReference>
<dbReference type="SUPFAM" id="SSF55174">
    <property type="entry name" value="Alpha-L RNA-binding motif"/>
    <property type="match status" value="1"/>
</dbReference>
<comment type="function">
    <text evidence="4">Responsible for synthesis of pseudouridine from uracil-516 in 16S ribosomal RNA.</text>
</comment>
<dbReference type="InterPro" id="IPR000748">
    <property type="entry name" value="PsdUridine_synth_RsuA/RluB/E/F"/>
</dbReference>
<dbReference type="Gene3D" id="3.10.290.10">
    <property type="entry name" value="RNA-binding S4 domain"/>
    <property type="match status" value="1"/>
</dbReference>
<dbReference type="OrthoDB" id="9807213at2"/>
<accession>A1T0E5</accession>
<dbReference type="InterPro" id="IPR006145">
    <property type="entry name" value="PsdUridine_synth_RsuA/RluA"/>
</dbReference>
<dbReference type="FunFam" id="3.30.70.1560:FF:000001">
    <property type="entry name" value="Pseudouridine synthase"/>
    <property type="match status" value="1"/>
</dbReference>
<evidence type="ECO:0000256" key="11">
    <source>
        <dbReference type="PROSITE-ProRule" id="PRU00182"/>
    </source>
</evidence>
<dbReference type="InterPro" id="IPR002942">
    <property type="entry name" value="S4_RNA-bd"/>
</dbReference>
<evidence type="ECO:0000259" key="12">
    <source>
        <dbReference type="SMART" id="SM00363"/>
    </source>
</evidence>
<evidence type="ECO:0000256" key="3">
    <source>
        <dbReference type="ARBA" id="ARBA00036749"/>
    </source>
</evidence>
<keyword evidence="2 13" id="KW-0413">Isomerase</keyword>
<evidence type="ECO:0000256" key="6">
    <source>
        <dbReference type="ARBA" id="ARBA00041097"/>
    </source>
</evidence>
<gene>
    <name evidence="13" type="ordered locus">Ping_3527</name>
</gene>
<evidence type="ECO:0000256" key="5">
    <source>
        <dbReference type="ARBA" id="ARBA00038915"/>
    </source>
</evidence>
<dbReference type="PANTHER" id="PTHR47683:SF4">
    <property type="entry name" value="PSEUDOURIDINE SYNTHASE"/>
    <property type="match status" value="1"/>
</dbReference>
<dbReference type="NCBIfam" id="TIGR00093">
    <property type="entry name" value="pseudouridine synthase"/>
    <property type="match status" value="1"/>
</dbReference>
<evidence type="ECO:0000256" key="7">
    <source>
        <dbReference type="ARBA" id="ARBA00041336"/>
    </source>
</evidence>
<dbReference type="STRING" id="357804.Ping_3527"/>
<dbReference type="SUPFAM" id="SSF55120">
    <property type="entry name" value="Pseudouridine synthase"/>
    <property type="match status" value="1"/>
</dbReference>
<evidence type="ECO:0000313" key="14">
    <source>
        <dbReference type="Proteomes" id="UP000000639"/>
    </source>
</evidence>
<dbReference type="EMBL" id="CP000510">
    <property type="protein sequence ID" value="ABM05210.1"/>
    <property type="molecule type" value="Genomic_DNA"/>
</dbReference>
<comment type="catalytic activity">
    <reaction evidence="3">
        <text>uridine(516) in 16S rRNA = pseudouridine(516) in 16S rRNA</text>
        <dbReference type="Rhea" id="RHEA:38867"/>
        <dbReference type="Rhea" id="RHEA-COMP:10089"/>
        <dbReference type="Rhea" id="RHEA-COMP:10090"/>
        <dbReference type="ChEBI" id="CHEBI:65314"/>
        <dbReference type="ChEBI" id="CHEBI:65315"/>
        <dbReference type="EC" id="5.4.99.19"/>
    </reaction>
</comment>
<protein>
    <recommendedName>
        <fullName evidence="6">Ribosomal small subunit pseudouridine synthase A</fullName>
        <ecNumber evidence="5">5.4.99.19</ecNumber>
    </recommendedName>
    <alternativeName>
        <fullName evidence="8">16S pseudouridylate 516 synthase</fullName>
    </alternativeName>
    <alternativeName>
        <fullName evidence="7">16S rRNA pseudouridine(516) synthase</fullName>
    </alternativeName>
    <alternativeName>
        <fullName evidence="9">rRNA pseudouridylate synthase A</fullName>
    </alternativeName>
    <alternativeName>
        <fullName evidence="10">rRNA-uridine isomerase A</fullName>
    </alternativeName>
</protein>
<reference evidence="13 14" key="1">
    <citation type="submission" date="2007-01" db="EMBL/GenBank/DDBJ databases">
        <title>Complete sequence of Psychromonas ingrahamii 37.</title>
        <authorList>
            <consortium name="US DOE Joint Genome Institute"/>
            <person name="Copeland A."/>
            <person name="Lucas S."/>
            <person name="Lapidus A."/>
            <person name="Barry K."/>
            <person name="Detter J.C."/>
            <person name="Glavina del Rio T."/>
            <person name="Hammon N."/>
            <person name="Israni S."/>
            <person name="Dalin E."/>
            <person name="Tice H."/>
            <person name="Pitluck S."/>
            <person name="Thompson L.S."/>
            <person name="Brettin T."/>
            <person name="Bruce D."/>
            <person name="Han C."/>
            <person name="Tapia R."/>
            <person name="Schmutz J."/>
            <person name="Larimer F."/>
            <person name="Land M."/>
            <person name="Hauser L."/>
            <person name="Kyrpides N."/>
            <person name="Ivanova N."/>
            <person name="Staley J."/>
            <person name="Richardson P."/>
        </authorList>
    </citation>
    <scope>NUCLEOTIDE SEQUENCE [LARGE SCALE GENOMIC DNA]</scope>
    <source>
        <strain evidence="13 14">37</strain>
    </source>
</reference>
<dbReference type="RefSeq" id="WP_011771758.1">
    <property type="nucleotide sequence ID" value="NC_008709.1"/>
</dbReference>
<dbReference type="PROSITE" id="PS50889">
    <property type="entry name" value="S4"/>
    <property type="match status" value="1"/>
</dbReference>
<dbReference type="Pfam" id="PF01479">
    <property type="entry name" value="S4"/>
    <property type="match status" value="1"/>
</dbReference>
<dbReference type="KEGG" id="pin:Ping_3527"/>
<dbReference type="InterPro" id="IPR036986">
    <property type="entry name" value="S4_RNA-bd_sf"/>
</dbReference>
<evidence type="ECO:0000256" key="8">
    <source>
        <dbReference type="ARBA" id="ARBA00042589"/>
    </source>
</evidence>
<dbReference type="GO" id="GO:0003723">
    <property type="term" value="F:RNA binding"/>
    <property type="evidence" value="ECO:0007669"/>
    <property type="project" value="UniProtKB-KW"/>
</dbReference>
<dbReference type="GO" id="GO:0005829">
    <property type="term" value="C:cytosol"/>
    <property type="evidence" value="ECO:0007669"/>
    <property type="project" value="UniProtKB-ARBA"/>
</dbReference>
<dbReference type="CDD" id="cd02553">
    <property type="entry name" value="PseudoU_synth_RsuA"/>
    <property type="match status" value="1"/>
</dbReference>
<dbReference type="AlphaFoldDB" id="A1T0E5"/>
<evidence type="ECO:0000256" key="10">
    <source>
        <dbReference type="ARBA" id="ARBA00043143"/>
    </source>
</evidence>
<dbReference type="InterPro" id="IPR050343">
    <property type="entry name" value="RsuA_PseudoU_synthase"/>
</dbReference>
<name>A1T0E5_PSYIN</name>
<proteinExistence type="inferred from homology"/>
<dbReference type="InterPro" id="IPR042092">
    <property type="entry name" value="PsdUridine_s_RsuA/RluB/E/F_cat"/>
</dbReference>
<dbReference type="Pfam" id="PF00849">
    <property type="entry name" value="PseudoU_synth_2"/>
    <property type="match status" value="1"/>
</dbReference>
<keyword evidence="11" id="KW-0694">RNA-binding</keyword>
<keyword evidence="14" id="KW-1185">Reference proteome</keyword>
<evidence type="ECO:0000256" key="2">
    <source>
        <dbReference type="ARBA" id="ARBA00023235"/>
    </source>
</evidence>
<evidence type="ECO:0000256" key="4">
    <source>
        <dbReference type="ARBA" id="ARBA00037590"/>
    </source>
</evidence>
<dbReference type="CDD" id="cd00165">
    <property type="entry name" value="S4"/>
    <property type="match status" value="1"/>
</dbReference>
<dbReference type="EC" id="5.4.99.19" evidence="5"/>
<dbReference type="Gene3D" id="3.30.70.1560">
    <property type="entry name" value="Alpha-L RNA-binding motif"/>
    <property type="match status" value="1"/>
</dbReference>
<dbReference type="HOGENOM" id="CLU_024979_1_2_6"/>